<gene>
    <name evidence="1" type="ORF">M0R45_000562</name>
</gene>
<dbReference type="Proteomes" id="UP001457282">
    <property type="component" value="Unassembled WGS sequence"/>
</dbReference>
<dbReference type="AlphaFoldDB" id="A0AAW1VMF4"/>
<dbReference type="EMBL" id="JBEDUW010000184">
    <property type="protein sequence ID" value="KAK9904597.1"/>
    <property type="molecule type" value="Genomic_DNA"/>
</dbReference>
<accession>A0AAW1VMF4</accession>
<comment type="caution">
    <text evidence="1">The sequence shown here is derived from an EMBL/GenBank/DDBJ whole genome shotgun (WGS) entry which is preliminary data.</text>
</comment>
<proteinExistence type="predicted"/>
<sequence length="107" mass="11368">MLHKPSNSNHNSSYPSLSPIGFAPITTAQKSTAVVRAQVQPCLCVLSSAEFPKFSAQSHCSNSQSNPTHALSCVQFTSTAASAPLHNHCATLLLSLGTQFCRHTLLC</sequence>
<keyword evidence="2" id="KW-1185">Reference proteome</keyword>
<reference evidence="1 2" key="1">
    <citation type="journal article" date="2023" name="G3 (Bethesda)">
        <title>A chromosome-length genome assembly and annotation of blackberry (Rubus argutus, cv. 'Hillquist').</title>
        <authorList>
            <person name="Bruna T."/>
            <person name="Aryal R."/>
            <person name="Dudchenko O."/>
            <person name="Sargent D.J."/>
            <person name="Mead D."/>
            <person name="Buti M."/>
            <person name="Cavallini A."/>
            <person name="Hytonen T."/>
            <person name="Andres J."/>
            <person name="Pham M."/>
            <person name="Weisz D."/>
            <person name="Mascagni F."/>
            <person name="Usai G."/>
            <person name="Natali L."/>
            <person name="Bassil N."/>
            <person name="Fernandez G.E."/>
            <person name="Lomsadze A."/>
            <person name="Armour M."/>
            <person name="Olukolu B."/>
            <person name="Poorten T."/>
            <person name="Britton C."/>
            <person name="Davik J."/>
            <person name="Ashrafi H."/>
            <person name="Aiden E.L."/>
            <person name="Borodovsky M."/>
            <person name="Worthington M."/>
        </authorList>
    </citation>
    <scope>NUCLEOTIDE SEQUENCE [LARGE SCALE GENOMIC DNA]</scope>
    <source>
        <strain evidence="1">PI 553951</strain>
    </source>
</reference>
<protein>
    <submittedName>
        <fullName evidence="1">Uncharacterized protein</fullName>
    </submittedName>
</protein>
<evidence type="ECO:0000313" key="1">
    <source>
        <dbReference type="EMBL" id="KAK9904597.1"/>
    </source>
</evidence>
<name>A0AAW1VMF4_RUBAR</name>
<organism evidence="1 2">
    <name type="scientific">Rubus argutus</name>
    <name type="common">Southern blackberry</name>
    <dbReference type="NCBI Taxonomy" id="59490"/>
    <lineage>
        <taxon>Eukaryota</taxon>
        <taxon>Viridiplantae</taxon>
        <taxon>Streptophyta</taxon>
        <taxon>Embryophyta</taxon>
        <taxon>Tracheophyta</taxon>
        <taxon>Spermatophyta</taxon>
        <taxon>Magnoliopsida</taxon>
        <taxon>eudicotyledons</taxon>
        <taxon>Gunneridae</taxon>
        <taxon>Pentapetalae</taxon>
        <taxon>rosids</taxon>
        <taxon>fabids</taxon>
        <taxon>Rosales</taxon>
        <taxon>Rosaceae</taxon>
        <taxon>Rosoideae</taxon>
        <taxon>Rosoideae incertae sedis</taxon>
        <taxon>Rubus</taxon>
    </lineage>
</organism>
<evidence type="ECO:0000313" key="2">
    <source>
        <dbReference type="Proteomes" id="UP001457282"/>
    </source>
</evidence>